<sequence length="837" mass="95457">MATNKFATMLHKNTNKITLVLIYAVLEWTLILLLLLNSLFSYLIIKYARFFGLKPPCLWCIRLDRFFEPKNKNSHREYLCEFHSKEISQLGFCSKHRKLAESNELCEDCSDGLAEKSKSFVFSKAKKIDFVESKEENKAEVCVKCSCCGVEFVRKSFDDSSYFVINPSWDFISLSKNGNSVLDLIGSDLVSDNLEEKTEDEKQGKTEETGDEIIKDDLIQFEKKENISSDLPTQDLEFFLDYSGNQLVPIETVDENEEQEFGEFQKAQAMSESKIETVTEELVMETRETLSVLQNTEDLITVSEKTEEKTEEIAEDLSKFAQLDSMEFEETENALVFHANLSGSPDEKLAVSEANGTPLDSEELKETEEGDSDQEDTEVSIGTEIPVLDSCDEIKAQDNFTLYSLSHEEPSTSSNDLDFNLEYEGREDEKIEEVKNLNQVDDTLLMIERKDSVAEESFDGSEMEVGDAINTNEKLKSALRAERKALQALYIELEEERSASAVAASETMAMINRLQEEKAAMQMEALHYQRMMEEQSEYDQEALQLLNDLMVKKEKELEMYRKKVSEYETKDRMRFLASSVKSGTCSASCSHSEDGDGLWVDLNHDPKENGISNGNQDSQHQNTPIDSVLNLDSSFVDFEDERLSILEQLKVLEEKLFILSDEEDRHFGDVRQIEDYFEENGKHLNGNGNYGYEGHEANGITNGFPKEILETPYQDRRSIGSMGKRLLPLFDALETESDDGAINSNGHENGFHPNTLEDTAVTRFELQKKRIDMEEEVDQLYVRLQALEADREFLKHCIGSLKKGDKGMELLQEILQHLRDLRSVDLRAKSFTDGTLV</sequence>
<dbReference type="InterPro" id="IPR039306">
    <property type="entry name" value="MYOB"/>
</dbReference>
<evidence type="ECO:0000256" key="4">
    <source>
        <dbReference type="ARBA" id="ARBA00023136"/>
    </source>
</evidence>
<feature type="transmembrane region" description="Helical" evidence="7">
    <location>
        <begin position="20"/>
        <end position="45"/>
    </location>
</feature>
<evidence type="ECO:0000313" key="9">
    <source>
        <dbReference type="EMBL" id="PWA67190.1"/>
    </source>
</evidence>
<dbReference type="STRING" id="35608.A0A2U1N104"/>
<dbReference type="InterPro" id="IPR007656">
    <property type="entry name" value="GTD-bd"/>
</dbReference>
<dbReference type="AlphaFoldDB" id="A0A2U1N104"/>
<gene>
    <name evidence="9" type="ORF">CTI12_AA320240</name>
</gene>
<evidence type="ECO:0000256" key="6">
    <source>
        <dbReference type="SAM" id="MobiDB-lite"/>
    </source>
</evidence>
<keyword evidence="5" id="KW-0175">Coiled coil</keyword>
<feature type="region of interest" description="Disordered" evidence="6">
    <location>
        <begin position="347"/>
        <end position="379"/>
    </location>
</feature>
<name>A0A2U1N104_ARTAN</name>
<keyword evidence="2 7" id="KW-0812">Transmembrane</keyword>
<evidence type="ECO:0000256" key="5">
    <source>
        <dbReference type="SAM" id="Coils"/>
    </source>
</evidence>
<evidence type="ECO:0000256" key="7">
    <source>
        <dbReference type="SAM" id="Phobius"/>
    </source>
</evidence>
<dbReference type="GO" id="GO:0016020">
    <property type="term" value="C:membrane"/>
    <property type="evidence" value="ECO:0007669"/>
    <property type="project" value="UniProtKB-SubCell"/>
</dbReference>
<protein>
    <submittedName>
        <fullName evidence="9">Zein-binding domain-containing protein</fullName>
    </submittedName>
</protein>
<dbReference type="Pfam" id="PF04576">
    <property type="entry name" value="Zein-binding"/>
    <property type="match status" value="1"/>
</dbReference>
<keyword evidence="3 7" id="KW-1133">Transmembrane helix</keyword>
<dbReference type="GO" id="GO:0080115">
    <property type="term" value="F:myosin XI tail binding"/>
    <property type="evidence" value="ECO:0007669"/>
    <property type="project" value="UniProtKB-ARBA"/>
</dbReference>
<keyword evidence="10" id="KW-1185">Reference proteome</keyword>
<reference evidence="9 10" key="1">
    <citation type="journal article" date="2018" name="Mol. Plant">
        <title>The genome of Artemisia annua provides insight into the evolution of Asteraceae family and artemisinin biosynthesis.</title>
        <authorList>
            <person name="Shen Q."/>
            <person name="Zhang L."/>
            <person name="Liao Z."/>
            <person name="Wang S."/>
            <person name="Yan T."/>
            <person name="Shi P."/>
            <person name="Liu M."/>
            <person name="Fu X."/>
            <person name="Pan Q."/>
            <person name="Wang Y."/>
            <person name="Lv Z."/>
            <person name="Lu X."/>
            <person name="Zhang F."/>
            <person name="Jiang W."/>
            <person name="Ma Y."/>
            <person name="Chen M."/>
            <person name="Hao X."/>
            <person name="Li L."/>
            <person name="Tang Y."/>
            <person name="Lv G."/>
            <person name="Zhou Y."/>
            <person name="Sun X."/>
            <person name="Brodelius P.E."/>
            <person name="Rose J.K.C."/>
            <person name="Tang K."/>
        </authorList>
    </citation>
    <scope>NUCLEOTIDE SEQUENCE [LARGE SCALE GENOMIC DNA]</scope>
    <source>
        <strain evidence="10">cv. Huhao1</strain>
        <tissue evidence="9">Leaf</tissue>
    </source>
</reference>
<evidence type="ECO:0000259" key="8">
    <source>
        <dbReference type="PROSITE" id="PS51775"/>
    </source>
</evidence>
<dbReference type="PANTHER" id="PTHR31448:SF52">
    <property type="entry name" value="MYOSIN-BINDING PROTEIN"/>
    <property type="match status" value="1"/>
</dbReference>
<feature type="compositionally biased region" description="Acidic residues" evidence="6">
    <location>
        <begin position="360"/>
        <end position="378"/>
    </location>
</feature>
<evidence type="ECO:0000256" key="2">
    <source>
        <dbReference type="ARBA" id="ARBA00022692"/>
    </source>
</evidence>
<dbReference type="EMBL" id="PKPP01003880">
    <property type="protein sequence ID" value="PWA67190.1"/>
    <property type="molecule type" value="Genomic_DNA"/>
</dbReference>
<dbReference type="PANTHER" id="PTHR31448">
    <property type="entry name" value="MYOSIN-BINDING PROTEIN 2"/>
    <property type="match status" value="1"/>
</dbReference>
<evidence type="ECO:0000313" key="10">
    <source>
        <dbReference type="Proteomes" id="UP000245207"/>
    </source>
</evidence>
<accession>A0A2U1N104</accession>
<feature type="domain" description="GTD-binding" evidence="8">
    <location>
        <begin position="470"/>
        <end position="568"/>
    </location>
</feature>
<evidence type="ECO:0000256" key="1">
    <source>
        <dbReference type="ARBA" id="ARBA00004167"/>
    </source>
</evidence>
<keyword evidence="4 7" id="KW-0472">Membrane</keyword>
<feature type="region of interest" description="Disordered" evidence="6">
    <location>
        <begin position="603"/>
        <end position="624"/>
    </location>
</feature>
<evidence type="ECO:0000256" key="3">
    <source>
        <dbReference type="ARBA" id="ARBA00022989"/>
    </source>
</evidence>
<comment type="subcellular location">
    <subcellularLocation>
        <location evidence="1">Membrane</location>
        <topology evidence="1">Single-pass membrane protein</topology>
    </subcellularLocation>
</comment>
<feature type="compositionally biased region" description="Polar residues" evidence="6">
    <location>
        <begin position="610"/>
        <end position="624"/>
    </location>
</feature>
<dbReference type="PROSITE" id="PS51775">
    <property type="entry name" value="GTD_BINDING"/>
    <property type="match status" value="1"/>
</dbReference>
<dbReference type="OrthoDB" id="1888939at2759"/>
<proteinExistence type="predicted"/>
<dbReference type="Proteomes" id="UP000245207">
    <property type="component" value="Unassembled WGS sequence"/>
</dbReference>
<comment type="caution">
    <text evidence="9">The sequence shown here is derived from an EMBL/GenBank/DDBJ whole genome shotgun (WGS) entry which is preliminary data.</text>
</comment>
<feature type="coiled-coil region" evidence="5">
    <location>
        <begin position="472"/>
        <end position="570"/>
    </location>
</feature>
<organism evidence="9 10">
    <name type="scientific">Artemisia annua</name>
    <name type="common">Sweet wormwood</name>
    <dbReference type="NCBI Taxonomy" id="35608"/>
    <lineage>
        <taxon>Eukaryota</taxon>
        <taxon>Viridiplantae</taxon>
        <taxon>Streptophyta</taxon>
        <taxon>Embryophyta</taxon>
        <taxon>Tracheophyta</taxon>
        <taxon>Spermatophyta</taxon>
        <taxon>Magnoliopsida</taxon>
        <taxon>eudicotyledons</taxon>
        <taxon>Gunneridae</taxon>
        <taxon>Pentapetalae</taxon>
        <taxon>asterids</taxon>
        <taxon>campanulids</taxon>
        <taxon>Asterales</taxon>
        <taxon>Asteraceae</taxon>
        <taxon>Asteroideae</taxon>
        <taxon>Anthemideae</taxon>
        <taxon>Artemisiinae</taxon>
        <taxon>Artemisia</taxon>
    </lineage>
</organism>